<organism evidence="15 16">
    <name type="scientific">Bifidobacterium cuniculi</name>
    <dbReference type="NCBI Taxonomy" id="1688"/>
    <lineage>
        <taxon>Bacteria</taxon>
        <taxon>Bacillati</taxon>
        <taxon>Actinomycetota</taxon>
        <taxon>Actinomycetes</taxon>
        <taxon>Bifidobacteriales</taxon>
        <taxon>Bifidobacteriaceae</taxon>
        <taxon>Bifidobacterium</taxon>
    </lineage>
</organism>
<evidence type="ECO:0000256" key="2">
    <source>
        <dbReference type="ARBA" id="ARBA00001936"/>
    </source>
</evidence>
<feature type="binding site" evidence="10 14">
    <location>
        <position position="16"/>
    </location>
    <ligand>
        <name>substrate</name>
    </ligand>
</feature>
<dbReference type="HAMAP" id="MF_02227">
    <property type="entry name" value="RPE"/>
    <property type="match status" value="1"/>
</dbReference>
<keyword evidence="9 10" id="KW-0413">Isomerase</keyword>
<evidence type="ECO:0000256" key="12">
    <source>
        <dbReference type="PIRSR" id="PIRSR001461-1"/>
    </source>
</evidence>
<evidence type="ECO:0000256" key="5">
    <source>
        <dbReference type="ARBA" id="ARBA00001954"/>
    </source>
</evidence>
<dbReference type="InterPro" id="IPR011060">
    <property type="entry name" value="RibuloseP-bd_barrel"/>
</dbReference>
<dbReference type="InterPro" id="IPR013785">
    <property type="entry name" value="Aldolase_TIM"/>
</dbReference>
<comment type="similarity">
    <text evidence="6 10 11">Belongs to the ribulose-phosphate 3-epimerase family.</text>
</comment>
<keyword evidence="10 11" id="KW-0119">Carbohydrate metabolism</keyword>
<evidence type="ECO:0000256" key="13">
    <source>
        <dbReference type="PIRSR" id="PIRSR001461-2"/>
    </source>
</evidence>
<evidence type="ECO:0000256" key="10">
    <source>
        <dbReference type="HAMAP-Rule" id="MF_02227"/>
    </source>
</evidence>
<evidence type="ECO:0000256" key="11">
    <source>
        <dbReference type="PIRNR" id="PIRNR001461"/>
    </source>
</evidence>
<feature type="binding site" evidence="10 14">
    <location>
        <begin position="203"/>
        <end position="204"/>
    </location>
    <ligand>
        <name>substrate</name>
    </ligand>
</feature>
<dbReference type="NCBIfam" id="TIGR01163">
    <property type="entry name" value="rpe"/>
    <property type="match status" value="1"/>
</dbReference>
<feature type="binding site" evidence="10 13">
    <location>
        <position position="39"/>
    </location>
    <ligand>
        <name>a divalent metal cation</name>
        <dbReference type="ChEBI" id="CHEBI:60240"/>
    </ligand>
</feature>
<evidence type="ECO:0000313" key="16">
    <source>
        <dbReference type="Proteomes" id="UP000029067"/>
    </source>
</evidence>
<comment type="catalytic activity">
    <reaction evidence="1 10 11">
        <text>D-ribulose 5-phosphate = D-xylulose 5-phosphate</text>
        <dbReference type="Rhea" id="RHEA:13677"/>
        <dbReference type="ChEBI" id="CHEBI:57737"/>
        <dbReference type="ChEBI" id="CHEBI:58121"/>
        <dbReference type="EC" id="5.1.3.1"/>
    </reaction>
</comment>
<dbReference type="Gene3D" id="3.20.20.70">
    <property type="entry name" value="Aldolase class I"/>
    <property type="match status" value="1"/>
</dbReference>
<evidence type="ECO:0000256" key="7">
    <source>
        <dbReference type="ARBA" id="ARBA00013188"/>
    </source>
</evidence>
<evidence type="ECO:0000256" key="4">
    <source>
        <dbReference type="ARBA" id="ARBA00001947"/>
    </source>
</evidence>
<dbReference type="GO" id="GO:0046872">
    <property type="term" value="F:metal ion binding"/>
    <property type="evidence" value="ECO:0007669"/>
    <property type="project" value="UniProtKB-UniRule"/>
</dbReference>
<keyword evidence="13" id="KW-0464">Manganese</keyword>
<evidence type="ECO:0000256" key="1">
    <source>
        <dbReference type="ARBA" id="ARBA00001782"/>
    </source>
</evidence>
<dbReference type="STRING" id="1688.BCUN_0780"/>
<evidence type="ECO:0000313" key="15">
    <source>
        <dbReference type="EMBL" id="KFI62947.1"/>
    </source>
</evidence>
<dbReference type="InterPro" id="IPR000056">
    <property type="entry name" value="Ribul_P_3_epim-like"/>
</dbReference>
<dbReference type="EMBL" id="JGYV01000010">
    <property type="protein sequence ID" value="KFI62947.1"/>
    <property type="molecule type" value="Genomic_DNA"/>
</dbReference>
<dbReference type="GO" id="GO:0019323">
    <property type="term" value="P:pentose catabolic process"/>
    <property type="evidence" value="ECO:0007669"/>
    <property type="project" value="UniProtKB-UniRule"/>
</dbReference>
<feature type="active site" description="Proton donor" evidence="10 12">
    <location>
        <position position="181"/>
    </location>
</feature>
<dbReference type="GO" id="GO:0004750">
    <property type="term" value="F:D-ribulose-phosphate 3-epimerase activity"/>
    <property type="evidence" value="ECO:0007669"/>
    <property type="project" value="UniProtKB-UniRule"/>
</dbReference>
<dbReference type="Proteomes" id="UP000029067">
    <property type="component" value="Unassembled WGS sequence"/>
</dbReference>
<feature type="binding site" evidence="10 14">
    <location>
        <begin position="148"/>
        <end position="151"/>
    </location>
    <ligand>
        <name>substrate</name>
    </ligand>
</feature>
<dbReference type="Pfam" id="PF00834">
    <property type="entry name" value="Ribul_P_3_epim"/>
    <property type="match status" value="1"/>
</dbReference>
<dbReference type="PANTHER" id="PTHR11749">
    <property type="entry name" value="RIBULOSE-5-PHOSPHATE-3-EPIMERASE"/>
    <property type="match status" value="1"/>
</dbReference>
<proteinExistence type="inferred from homology"/>
<comment type="caution">
    <text evidence="15">The sequence shown here is derived from an EMBL/GenBank/DDBJ whole genome shotgun (WGS) entry which is preliminary data.</text>
</comment>
<reference evidence="15 16" key="1">
    <citation type="submission" date="2014-03" db="EMBL/GenBank/DDBJ databases">
        <title>Genomics of Bifidobacteria.</title>
        <authorList>
            <person name="Ventura M."/>
            <person name="Milani C."/>
            <person name="Lugli G.A."/>
        </authorList>
    </citation>
    <scope>NUCLEOTIDE SEQUENCE [LARGE SCALE GENOMIC DNA]</scope>
    <source>
        <strain evidence="15 16">LMG 10738</strain>
    </source>
</reference>
<accession>A0A087AVZ7</accession>
<keyword evidence="13" id="KW-0170">Cobalt</keyword>
<dbReference type="PIRSF" id="PIRSF001461">
    <property type="entry name" value="RPE"/>
    <property type="match status" value="1"/>
</dbReference>
<comment type="cofactor">
    <cofactor evidence="10 13">
        <name>a divalent metal cation</name>
        <dbReference type="ChEBI" id="CHEBI:60240"/>
    </cofactor>
    <text evidence="10 13">Binds 1 divalent metal cation per subunit.</text>
</comment>
<sequence length="229" mass="25055">MSYLEWATMEIQIAPSILSADFCNLERDLDRIANADMVHVDVMDHHFVPNLTIGEPVVKRICEVTDLPVDVHLMIEDPDRWAPGYAELGAHSVTFHAGATHAPVRLARQLHDMGCEAWFALRPAEPVEPLYDILEEFDTILIMTVEPGFGGQKFLANQMPKVRRLRDEITRRGLKTNIQVDGGVSPSTAATVAQAGANILVAGSAVYGAADPAKAINEIRDAAAAAYRD</sequence>
<dbReference type="NCBIfam" id="NF004076">
    <property type="entry name" value="PRK05581.1-4"/>
    <property type="match status" value="1"/>
</dbReference>
<feature type="binding site" evidence="10 13">
    <location>
        <position position="72"/>
    </location>
    <ligand>
        <name>a divalent metal cation</name>
        <dbReference type="ChEBI" id="CHEBI:60240"/>
    </ligand>
</feature>
<dbReference type="EC" id="5.1.3.1" evidence="7 10"/>
<comment type="function">
    <text evidence="10">Catalyzes the reversible epimerization of D-ribulose 5-phosphate to D-xylulose 5-phosphate.</text>
</comment>
<feature type="binding site" evidence="10 13">
    <location>
        <position position="41"/>
    </location>
    <ligand>
        <name>a divalent metal cation</name>
        <dbReference type="ChEBI" id="CHEBI:60240"/>
    </ligand>
</feature>
<evidence type="ECO:0000256" key="8">
    <source>
        <dbReference type="ARBA" id="ARBA00022723"/>
    </source>
</evidence>
<dbReference type="InterPro" id="IPR026019">
    <property type="entry name" value="Ribul_P_3_epim"/>
</dbReference>
<keyword evidence="13" id="KW-0862">Zinc</keyword>
<dbReference type="PROSITE" id="PS01086">
    <property type="entry name" value="RIBUL_P_3_EPIMER_2"/>
    <property type="match status" value="1"/>
</dbReference>
<feature type="active site" description="Proton acceptor" evidence="10 12">
    <location>
        <position position="41"/>
    </location>
</feature>
<dbReference type="GO" id="GO:0006098">
    <property type="term" value="P:pentose-phosphate shunt"/>
    <property type="evidence" value="ECO:0007669"/>
    <property type="project" value="UniProtKB-UniRule"/>
</dbReference>
<comment type="pathway">
    <text evidence="10">Carbohydrate degradation.</text>
</comment>
<evidence type="ECO:0000256" key="6">
    <source>
        <dbReference type="ARBA" id="ARBA00009541"/>
    </source>
</evidence>
<feature type="binding site" evidence="10 14">
    <location>
        <position position="72"/>
    </location>
    <ligand>
        <name>substrate</name>
    </ligand>
</feature>
<dbReference type="PROSITE" id="PS01085">
    <property type="entry name" value="RIBUL_P_3_EPIMER_1"/>
    <property type="match status" value="1"/>
</dbReference>
<dbReference type="SUPFAM" id="SSF51366">
    <property type="entry name" value="Ribulose-phoshate binding barrel"/>
    <property type="match status" value="1"/>
</dbReference>
<gene>
    <name evidence="10" type="primary">rpe</name>
    <name evidence="15" type="ORF">BCUN_0780</name>
</gene>
<comment type="cofactor">
    <cofactor evidence="2">
        <name>Mn(2+)</name>
        <dbReference type="ChEBI" id="CHEBI:29035"/>
    </cofactor>
</comment>
<dbReference type="CDD" id="cd00429">
    <property type="entry name" value="RPE"/>
    <property type="match status" value="1"/>
</dbReference>
<evidence type="ECO:0000256" key="14">
    <source>
        <dbReference type="PIRSR" id="PIRSR001461-3"/>
    </source>
</evidence>
<evidence type="ECO:0000256" key="3">
    <source>
        <dbReference type="ARBA" id="ARBA00001941"/>
    </source>
</evidence>
<feature type="binding site" evidence="10 13">
    <location>
        <position position="181"/>
    </location>
    <ligand>
        <name>a divalent metal cation</name>
        <dbReference type="ChEBI" id="CHEBI:60240"/>
    </ligand>
</feature>
<keyword evidence="8 10" id="KW-0479">Metal-binding</keyword>
<comment type="cofactor">
    <cofactor evidence="4">
        <name>Zn(2+)</name>
        <dbReference type="ChEBI" id="CHEBI:29105"/>
    </cofactor>
</comment>
<feature type="binding site" evidence="14">
    <location>
        <position position="183"/>
    </location>
    <ligand>
        <name>substrate</name>
    </ligand>
</feature>
<feature type="binding site" evidence="10">
    <location>
        <begin position="181"/>
        <end position="183"/>
    </location>
    <ligand>
        <name>substrate</name>
    </ligand>
</feature>
<dbReference type="FunFam" id="3.20.20.70:FF:000004">
    <property type="entry name" value="Ribulose-phosphate 3-epimerase"/>
    <property type="match status" value="1"/>
</dbReference>
<comment type="cofactor">
    <cofactor evidence="5">
        <name>Fe(2+)</name>
        <dbReference type="ChEBI" id="CHEBI:29033"/>
    </cofactor>
</comment>
<dbReference type="GO" id="GO:0005737">
    <property type="term" value="C:cytoplasm"/>
    <property type="evidence" value="ECO:0007669"/>
    <property type="project" value="UniProtKB-ARBA"/>
</dbReference>
<protein>
    <recommendedName>
        <fullName evidence="7 10">Ribulose-phosphate 3-epimerase</fullName>
        <ecNumber evidence="7 10">5.1.3.1</ecNumber>
    </recommendedName>
</protein>
<dbReference type="eggNOG" id="COG0036">
    <property type="taxonomic scope" value="Bacteria"/>
</dbReference>
<keyword evidence="16" id="KW-1185">Reference proteome</keyword>
<comment type="cofactor">
    <cofactor evidence="3">
        <name>Co(2+)</name>
        <dbReference type="ChEBI" id="CHEBI:48828"/>
    </cofactor>
</comment>
<name>A0A087AVZ7_9BIFI</name>
<dbReference type="AlphaFoldDB" id="A0A087AVZ7"/>
<evidence type="ECO:0000256" key="9">
    <source>
        <dbReference type="ARBA" id="ARBA00023235"/>
    </source>
</evidence>